<gene>
    <name evidence="1" type="ORF">AGERDE_LOCUS13679</name>
</gene>
<sequence>IDQDTWHVTWFTTADLEDDVVNKENKPEFNEKQLYVMRKNRKFACPCSFNVISDHECQDIVVQDPIAK</sequence>
<dbReference type="Proteomes" id="UP000789831">
    <property type="component" value="Unassembled WGS sequence"/>
</dbReference>
<dbReference type="OrthoDB" id="2481521at2759"/>
<protein>
    <submittedName>
        <fullName evidence="1">2487_t:CDS:1</fullName>
    </submittedName>
</protein>
<dbReference type="AlphaFoldDB" id="A0A9N9HTR7"/>
<accession>A0A9N9HTR7</accession>
<keyword evidence="2" id="KW-1185">Reference proteome</keyword>
<feature type="non-terminal residue" evidence="1">
    <location>
        <position position="68"/>
    </location>
</feature>
<name>A0A9N9HTR7_9GLOM</name>
<comment type="caution">
    <text evidence="1">The sequence shown here is derived from an EMBL/GenBank/DDBJ whole genome shotgun (WGS) entry which is preliminary data.</text>
</comment>
<evidence type="ECO:0000313" key="1">
    <source>
        <dbReference type="EMBL" id="CAG8704678.1"/>
    </source>
</evidence>
<evidence type="ECO:0000313" key="2">
    <source>
        <dbReference type="Proteomes" id="UP000789831"/>
    </source>
</evidence>
<feature type="non-terminal residue" evidence="1">
    <location>
        <position position="1"/>
    </location>
</feature>
<organism evidence="1 2">
    <name type="scientific">Ambispora gerdemannii</name>
    <dbReference type="NCBI Taxonomy" id="144530"/>
    <lineage>
        <taxon>Eukaryota</taxon>
        <taxon>Fungi</taxon>
        <taxon>Fungi incertae sedis</taxon>
        <taxon>Mucoromycota</taxon>
        <taxon>Glomeromycotina</taxon>
        <taxon>Glomeromycetes</taxon>
        <taxon>Archaeosporales</taxon>
        <taxon>Ambisporaceae</taxon>
        <taxon>Ambispora</taxon>
    </lineage>
</organism>
<reference evidence="1" key="1">
    <citation type="submission" date="2021-06" db="EMBL/GenBank/DDBJ databases">
        <authorList>
            <person name="Kallberg Y."/>
            <person name="Tangrot J."/>
            <person name="Rosling A."/>
        </authorList>
    </citation>
    <scope>NUCLEOTIDE SEQUENCE</scope>
    <source>
        <strain evidence="1">MT106</strain>
    </source>
</reference>
<proteinExistence type="predicted"/>
<dbReference type="EMBL" id="CAJVPL010019290">
    <property type="protein sequence ID" value="CAG8704678.1"/>
    <property type="molecule type" value="Genomic_DNA"/>
</dbReference>